<feature type="region of interest" description="Disordered" evidence="1">
    <location>
        <begin position="1"/>
        <end position="23"/>
    </location>
</feature>
<dbReference type="GO" id="GO:0005581">
    <property type="term" value="C:collagen trimer"/>
    <property type="evidence" value="ECO:0007669"/>
    <property type="project" value="InterPro"/>
</dbReference>
<dbReference type="GO" id="GO:0005201">
    <property type="term" value="F:extracellular matrix structural constituent"/>
    <property type="evidence" value="ECO:0007669"/>
    <property type="project" value="InterPro"/>
</dbReference>
<sequence>GPPGTPSVDHGFLVTRHSQTNDD</sequence>
<organism>
    <name type="scientific">Canis lupus familiaris</name>
    <name type="common">Dog</name>
    <name type="synonym">Canis familiaris</name>
    <dbReference type="NCBI Taxonomy" id="9615"/>
    <lineage>
        <taxon>Eukaryota</taxon>
        <taxon>Metazoa</taxon>
        <taxon>Chordata</taxon>
        <taxon>Craniata</taxon>
        <taxon>Vertebrata</taxon>
        <taxon>Euteleostomi</taxon>
        <taxon>Mammalia</taxon>
        <taxon>Eutheria</taxon>
        <taxon>Laurasiatheria</taxon>
        <taxon>Carnivora</taxon>
        <taxon>Caniformia</taxon>
        <taxon>Canidae</taxon>
        <taxon>Canis</taxon>
    </lineage>
</organism>
<feature type="domain" description="Collagen IV NC1" evidence="2">
    <location>
        <begin position="11"/>
        <end position="23"/>
    </location>
</feature>
<dbReference type="InterPro" id="IPR001442">
    <property type="entry name" value="Collagen_IV_NC"/>
</dbReference>
<proteinExistence type="predicted"/>
<protein>
    <submittedName>
        <fullName>Collagen type IV 26 kDa component</fullName>
    </submittedName>
</protein>
<name>Q9TRK2_CANLF</name>
<dbReference type="PROSITE" id="PS51403">
    <property type="entry name" value="NC1_IV"/>
    <property type="match status" value="1"/>
</dbReference>
<evidence type="ECO:0000259" key="2">
    <source>
        <dbReference type="PROSITE" id="PS51403"/>
    </source>
</evidence>
<evidence type="ECO:0000256" key="1">
    <source>
        <dbReference type="SAM" id="MobiDB-lite"/>
    </source>
</evidence>
<dbReference type="AlphaFoldDB" id="Q9TRK2"/>
<reference key="1">
    <citation type="submission" date="1993-02" db="EMBL/GenBank/DDBJ databases">
        <title>Production of anti-NC1 antibody by affected male dogs with X-linked hereditary nephritis: a probe for assessing the NC1 domain of collagen type IV in dogs and humans with hereditary nephritis.</title>
        <authorList>
            <person name="Thorner P.S."/>
            <person name="Baumal R."/>
            <person name="Valli V.E."/>
            <person name="Mahuran D."/>
            <person name="Marrano P.M."/>
            <person name="Jacobs R."/>
        </authorList>
    </citation>
    <scope>PROTEIN SEQUENCE</scope>
</reference>
<accession>Q9TRK2</accession>